<dbReference type="Proteomes" id="UP001365846">
    <property type="component" value="Unassembled WGS sequence"/>
</dbReference>
<dbReference type="Pfam" id="PF07963">
    <property type="entry name" value="N_methyl"/>
    <property type="match status" value="1"/>
</dbReference>
<keyword evidence="2" id="KW-1133">Transmembrane helix</keyword>
<dbReference type="InterPro" id="IPR031982">
    <property type="entry name" value="PilE-like"/>
</dbReference>
<evidence type="ECO:0000313" key="4">
    <source>
        <dbReference type="Proteomes" id="UP001365846"/>
    </source>
</evidence>
<accession>A0ABU8V990</accession>
<feature type="transmembrane region" description="Helical" evidence="2">
    <location>
        <begin position="20"/>
        <end position="41"/>
    </location>
</feature>
<dbReference type="RefSeq" id="WP_340355508.1">
    <property type="nucleotide sequence ID" value="NZ_JBBKZU010000001.1"/>
</dbReference>
<dbReference type="InterPro" id="IPR000983">
    <property type="entry name" value="Bac_GSPG_pilin"/>
</dbReference>
<evidence type="ECO:0000256" key="2">
    <source>
        <dbReference type="SAM" id="Phobius"/>
    </source>
</evidence>
<dbReference type="SUPFAM" id="SSF54523">
    <property type="entry name" value="Pili subunits"/>
    <property type="match status" value="1"/>
</dbReference>
<keyword evidence="2" id="KW-0472">Membrane</keyword>
<keyword evidence="2" id="KW-0812">Transmembrane</keyword>
<comment type="caution">
    <text evidence="3">The sequence shown here is derived from an EMBL/GenBank/DDBJ whole genome shotgun (WGS) entry which is preliminary data.</text>
</comment>
<dbReference type="PANTHER" id="PTHR30093">
    <property type="entry name" value="GENERAL SECRETION PATHWAY PROTEIN G"/>
    <property type="match status" value="1"/>
</dbReference>
<organism evidence="3 4">
    <name type="scientific">Variovorax ureilyticus</name>
    <dbReference type="NCBI Taxonomy" id="1836198"/>
    <lineage>
        <taxon>Bacteria</taxon>
        <taxon>Pseudomonadati</taxon>
        <taxon>Pseudomonadota</taxon>
        <taxon>Betaproteobacteria</taxon>
        <taxon>Burkholderiales</taxon>
        <taxon>Comamonadaceae</taxon>
        <taxon>Variovorax</taxon>
    </lineage>
</organism>
<dbReference type="EMBL" id="JBBKZU010000001">
    <property type="protein sequence ID" value="MEJ8810213.1"/>
    <property type="molecule type" value="Genomic_DNA"/>
</dbReference>
<dbReference type="Pfam" id="PF16732">
    <property type="entry name" value="ComP_DUS"/>
    <property type="match status" value="1"/>
</dbReference>
<sequence length="144" mass="15182">MKKPSRFSVAPSRQAKGFTLVELMIVVAVVAILAAIAYPSYTSYVRKGKRATAQAALMDLAGKQQTYLLDRRVYTTVQTDIGFAVPAEIQGAYTFTITCSPSDCTGFSATAAPAGGQAVSSEQSLTIDNTGAKTPANTSGYWGK</sequence>
<dbReference type="PRINTS" id="PR00813">
    <property type="entry name" value="BCTERIALGSPG"/>
</dbReference>
<dbReference type="NCBIfam" id="TIGR02532">
    <property type="entry name" value="IV_pilin_GFxxxE"/>
    <property type="match status" value="1"/>
</dbReference>
<dbReference type="Gene3D" id="3.30.700.10">
    <property type="entry name" value="Glycoprotein, Type 4 Pilin"/>
    <property type="match status" value="1"/>
</dbReference>
<dbReference type="PROSITE" id="PS00409">
    <property type="entry name" value="PROKAR_NTER_METHYL"/>
    <property type="match status" value="1"/>
</dbReference>
<reference evidence="3 4" key="1">
    <citation type="submission" date="2024-03" db="EMBL/GenBank/DDBJ databases">
        <title>Novel species of the genus Variovorax.</title>
        <authorList>
            <person name="Liu Q."/>
            <person name="Xin Y.-H."/>
        </authorList>
    </citation>
    <scope>NUCLEOTIDE SEQUENCE [LARGE SCALE GENOMIC DNA]</scope>
    <source>
        <strain evidence="3 4">KACC 18899</strain>
    </source>
</reference>
<keyword evidence="1" id="KW-0488">Methylation</keyword>
<dbReference type="PANTHER" id="PTHR30093:SF47">
    <property type="entry name" value="TYPE IV PILUS NON-CORE MINOR PILIN PILE"/>
    <property type="match status" value="1"/>
</dbReference>
<gene>
    <name evidence="3" type="ORF">WKW77_03990</name>
</gene>
<evidence type="ECO:0000256" key="1">
    <source>
        <dbReference type="ARBA" id="ARBA00022481"/>
    </source>
</evidence>
<protein>
    <submittedName>
        <fullName evidence="3">Type IV pilin protein</fullName>
    </submittedName>
</protein>
<dbReference type="InterPro" id="IPR012902">
    <property type="entry name" value="N_methyl_site"/>
</dbReference>
<proteinExistence type="predicted"/>
<name>A0ABU8V990_9BURK</name>
<dbReference type="InterPro" id="IPR045584">
    <property type="entry name" value="Pilin-like"/>
</dbReference>
<keyword evidence="4" id="KW-1185">Reference proteome</keyword>
<evidence type="ECO:0000313" key="3">
    <source>
        <dbReference type="EMBL" id="MEJ8810213.1"/>
    </source>
</evidence>